<proteinExistence type="predicted"/>
<feature type="compositionally biased region" description="Low complexity" evidence="1">
    <location>
        <begin position="64"/>
        <end position="81"/>
    </location>
</feature>
<keyword evidence="3" id="KW-1185">Reference proteome</keyword>
<reference evidence="2" key="2">
    <citation type="submission" date="2021-08" db="EMBL/GenBank/DDBJ databases">
        <authorList>
            <person name="Tani A."/>
            <person name="Ola A."/>
            <person name="Ogura Y."/>
            <person name="Katsura K."/>
            <person name="Hayashi T."/>
        </authorList>
    </citation>
    <scope>NUCLEOTIDE SEQUENCE</scope>
    <source>
        <strain evidence="2">NBRC 15689</strain>
    </source>
</reference>
<organism evidence="2 3">
    <name type="scientific">Methylobacterium organophilum</name>
    <dbReference type="NCBI Taxonomy" id="410"/>
    <lineage>
        <taxon>Bacteria</taxon>
        <taxon>Pseudomonadati</taxon>
        <taxon>Pseudomonadota</taxon>
        <taxon>Alphaproteobacteria</taxon>
        <taxon>Hyphomicrobiales</taxon>
        <taxon>Methylobacteriaceae</taxon>
        <taxon>Methylobacterium</taxon>
    </lineage>
</organism>
<comment type="caution">
    <text evidence="2">The sequence shown here is derived from an EMBL/GenBank/DDBJ whole genome shotgun (WGS) entry which is preliminary data.</text>
</comment>
<sequence length="161" mass="16416">MPKRNHSKPGLLVAPAADSAPSLAGKLAKAPSSKKSSGKKAAAQAKPKDRAKGGTRRTAPETAPPRGKAAKGAAGGPAKEGPSQKAAPLARRKTFLVAVRLPQADAPALLRVYAAVKRSAADALMAVQDELGAEAAVELTGSLSTRMARTLGLKAEEVRLI</sequence>
<gene>
    <name evidence="2" type="ORF">LKMONMHP_1814</name>
</gene>
<accession>A0ABQ4T7T5</accession>
<reference evidence="2" key="1">
    <citation type="journal article" date="2021" name="Front. Microbiol.">
        <title>Comprehensive Comparative Genomics and Phenotyping of Methylobacterium Species.</title>
        <authorList>
            <person name="Alessa O."/>
            <person name="Ogura Y."/>
            <person name="Fujitani Y."/>
            <person name="Takami H."/>
            <person name="Hayashi T."/>
            <person name="Sahin N."/>
            <person name="Tani A."/>
        </authorList>
    </citation>
    <scope>NUCLEOTIDE SEQUENCE</scope>
    <source>
        <strain evidence="2">NBRC 15689</strain>
    </source>
</reference>
<feature type="compositionally biased region" description="Low complexity" evidence="1">
    <location>
        <begin position="22"/>
        <end position="45"/>
    </location>
</feature>
<name>A0ABQ4T7T5_METOR</name>
<evidence type="ECO:0000256" key="1">
    <source>
        <dbReference type="SAM" id="MobiDB-lite"/>
    </source>
</evidence>
<dbReference type="Proteomes" id="UP001055156">
    <property type="component" value="Unassembled WGS sequence"/>
</dbReference>
<evidence type="ECO:0000313" key="3">
    <source>
        <dbReference type="Proteomes" id="UP001055156"/>
    </source>
</evidence>
<protein>
    <submittedName>
        <fullName evidence="2">Uncharacterized protein</fullName>
    </submittedName>
</protein>
<dbReference type="RefSeq" id="WP_238310818.1">
    <property type="nucleotide sequence ID" value="NZ_BPQV01000004.1"/>
</dbReference>
<dbReference type="EMBL" id="BPQV01000004">
    <property type="protein sequence ID" value="GJE26960.1"/>
    <property type="molecule type" value="Genomic_DNA"/>
</dbReference>
<feature type="region of interest" description="Disordered" evidence="1">
    <location>
        <begin position="1"/>
        <end position="89"/>
    </location>
</feature>
<evidence type="ECO:0000313" key="2">
    <source>
        <dbReference type="EMBL" id="GJE26960.1"/>
    </source>
</evidence>